<feature type="transmembrane region" description="Helical" evidence="1">
    <location>
        <begin position="481"/>
        <end position="504"/>
    </location>
</feature>
<dbReference type="GO" id="GO:0042910">
    <property type="term" value="F:xenobiotic transmembrane transporter activity"/>
    <property type="evidence" value="ECO:0007669"/>
    <property type="project" value="InterPro"/>
</dbReference>
<dbReference type="GO" id="GO:0015297">
    <property type="term" value="F:antiporter activity"/>
    <property type="evidence" value="ECO:0007669"/>
    <property type="project" value="InterPro"/>
</dbReference>
<feature type="transmembrane region" description="Helical" evidence="1">
    <location>
        <begin position="415"/>
        <end position="432"/>
    </location>
</feature>
<name>C5J7E5_MESCH</name>
<feature type="transmembrane region" description="Helical" evidence="1">
    <location>
        <begin position="453"/>
        <end position="475"/>
    </location>
</feature>
<evidence type="ECO:0000313" key="2">
    <source>
        <dbReference type="EMBL" id="CAT05408.1"/>
    </source>
</evidence>
<sequence length="522" mass="59079">MHFLHKVKSYFPNSAKQWKLYSKITIPLVLSSLFISLNNFVDNFMVSQISGGVTAIGLANVWTGIAFSFLASINVVGSIIFSQYWGKKDFIRARQINNIRLLLNIFFALLLGAFAWSMPDKMIELVQKNNTNVKEIQNTITAARQYLFVIAFSWVLFAYTITTSSMLRESGSIRAATILTFMTLAINVILNLILIPSLGIVGSALATVIARGITAPSLYIYQYFYKKEVRLIIWEIFSIKKEIWYQFIKRFPGLILTVIASVSISLRAIFWSQGLPQGSIGIDSMDHLYIYWGIGFITVSGITSTISTILLVAFASIQSNVSINVGRKLGLNQIEEAKSNAKMLKGYMFIFSIFLSAITFILILILTQTNLLTIGIEQQVAKGLNSYFEKNQISLDENLISQQQKIASQFYLEQIFWVGLMIVLINPLWVQINTSMSIISSGGRSNFSSLWNFGLALFQVLWQVLDVFIFLPFFTDVSQKLIITTLIFYSSDIIKWIVFETIYLKVDWARNITINNKVEGIN</sequence>
<dbReference type="eggNOG" id="COG0534">
    <property type="taxonomic scope" value="Bacteria"/>
</dbReference>
<feature type="transmembrane region" description="Helical" evidence="1">
    <location>
        <begin position="20"/>
        <end position="41"/>
    </location>
</feature>
<dbReference type="InterPro" id="IPR047135">
    <property type="entry name" value="YsiQ"/>
</dbReference>
<feature type="transmembrane region" description="Helical" evidence="1">
    <location>
        <begin position="251"/>
        <end position="270"/>
    </location>
</feature>
<proteinExistence type="predicted"/>
<keyword evidence="1" id="KW-1133">Transmembrane helix</keyword>
<evidence type="ECO:0008006" key="4">
    <source>
        <dbReference type="Google" id="ProtNLM"/>
    </source>
</evidence>
<evidence type="ECO:0000313" key="3">
    <source>
        <dbReference type="Proteomes" id="UP000001491"/>
    </source>
</evidence>
<reference evidence="3" key="1">
    <citation type="journal article" date="2009" name="BMC Bioinformatics">
        <title>The Mycoplasma conjunctivae genome sequencing, annotation and analysis.</title>
        <authorList>
            <person name="Calderon-Copete S.P."/>
            <person name="Wigger G."/>
            <person name="Wunderlin C."/>
            <person name="Schmidheini T."/>
            <person name="Frey J."/>
            <person name="Quail M.A."/>
            <person name="Falquet L."/>
        </authorList>
    </citation>
    <scope>NUCLEOTIDE SEQUENCE [LARGE SCALE GENOMIC DNA]</scope>
    <source>
        <strain evidence="3">ATCC 25834 / NCTC 10147 / HRC/581</strain>
    </source>
</reference>
<feature type="transmembrane region" description="Helical" evidence="1">
    <location>
        <begin position="347"/>
        <end position="366"/>
    </location>
</feature>
<dbReference type="PANTHER" id="PTHR42925">
    <property type="entry name" value="MULTIDRUG AND TOXIN EFFLUX PROTEIN MATE FAMILY"/>
    <property type="match status" value="1"/>
</dbReference>
<dbReference type="HOGENOM" id="CLU_512698_0_0_14"/>
<evidence type="ECO:0000256" key="1">
    <source>
        <dbReference type="SAM" id="Phobius"/>
    </source>
</evidence>
<keyword evidence="1" id="KW-0472">Membrane</keyword>
<feature type="transmembrane region" description="Helical" evidence="1">
    <location>
        <begin position="173"/>
        <end position="194"/>
    </location>
</feature>
<dbReference type="KEGG" id="mco:MCJ_007260"/>
<feature type="transmembrane region" description="Helical" evidence="1">
    <location>
        <begin position="139"/>
        <end position="161"/>
    </location>
</feature>
<gene>
    <name evidence="2" type="ordered locus">MCJ_007260</name>
</gene>
<dbReference type="PANTHER" id="PTHR42925:SF2">
    <property type="entry name" value="NA+ DRIVEN MULTIDRUG EFFLUX PUMP"/>
    <property type="match status" value="1"/>
</dbReference>
<dbReference type="AlphaFoldDB" id="C5J7E5"/>
<keyword evidence="3" id="KW-1185">Reference proteome</keyword>
<dbReference type="EMBL" id="FM864216">
    <property type="protein sequence ID" value="CAT05408.1"/>
    <property type="molecule type" value="Genomic_DNA"/>
</dbReference>
<dbReference type="Pfam" id="PF01554">
    <property type="entry name" value="MatE"/>
    <property type="match status" value="1"/>
</dbReference>
<dbReference type="InterPro" id="IPR002528">
    <property type="entry name" value="MATE_fam"/>
</dbReference>
<feature type="transmembrane region" description="Helical" evidence="1">
    <location>
        <begin position="101"/>
        <end position="119"/>
    </location>
</feature>
<feature type="transmembrane region" description="Helical" evidence="1">
    <location>
        <begin position="290"/>
        <end position="317"/>
    </location>
</feature>
<protein>
    <recommendedName>
        <fullName evidence="4">MATE efflux family protein</fullName>
    </recommendedName>
</protein>
<organism evidence="2 3">
    <name type="scientific">Mesomycoplasma conjunctivae (strain ATCC 25834 / NCTC 10147 / HRC/581)</name>
    <name type="common">Mycoplasma conjunctivae</name>
    <dbReference type="NCBI Taxonomy" id="572263"/>
    <lineage>
        <taxon>Bacteria</taxon>
        <taxon>Bacillati</taxon>
        <taxon>Mycoplasmatota</taxon>
        <taxon>Mycoplasmoidales</taxon>
        <taxon>Metamycoplasmataceae</taxon>
        <taxon>Mesomycoplasma</taxon>
    </lineage>
</organism>
<feature type="transmembrane region" description="Helical" evidence="1">
    <location>
        <begin position="61"/>
        <end position="81"/>
    </location>
</feature>
<accession>C5J7E5</accession>
<dbReference type="GO" id="GO:0016020">
    <property type="term" value="C:membrane"/>
    <property type="evidence" value="ECO:0007669"/>
    <property type="project" value="InterPro"/>
</dbReference>
<dbReference type="Proteomes" id="UP000001491">
    <property type="component" value="Chromosome"/>
</dbReference>
<keyword evidence="1" id="KW-0812">Transmembrane</keyword>
<feature type="transmembrane region" description="Helical" evidence="1">
    <location>
        <begin position="200"/>
        <end position="221"/>
    </location>
</feature>